<organism evidence="1 2">
    <name type="scientific">Taxus chinensis</name>
    <name type="common">Chinese yew</name>
    <name type="synonym">Taxus wallichiana var. chinensis</name>
    <dbReference type="NCBI Taxonomy" id="29808"/>
    <lineage>
        <taxon>Eukaryota</taxon>
        <taxon>Viridiplantae</taxon>
        <taxon>Streptophyta</taxon>
        <taxon>Embryophyta</taxon>
        <taxon>Tracheophyta</taxon>
        <taxon>Spermatophyta</taxon>
        <taxon>Pinopsida</taxon>
        <taxon>Pinidae</taxon>
        <taxon>Conifers II</taxon>
        <taxon>Cupressales</taxon>
        <taxon>Taxaceae</taxon>
        <taxon>Taxus</taxon>
    </lineage>
</organism>
<dbReference type="Proteomes" id="UP000824469">
    <property type="component" value="Unassembled WGS sequence"/>
</dbReference>
<sequence length="104" mass="11376">ANQNNANSKDSIGAGSIDDILQSMDHALSRMFPVFVAAHCCSVCFPNSRALFRLLPKLRVKQRKLACAPSNAALNKMNNIQHSPDCARPVPGRVGFFGWARTVH</sequence>
<reference evidence="1 2" key="1">
    <citation type="journal article" date="2021" name="Nat. Plants">
        <title>The Taxus genome provides insights into paclitaxel biosynthesis.</title>
        <authorList>
            <person name="Xiong X."/>
            <person name="Gou J."/>
            <person name="Liao Q."/>
            <person name="Li Y."/>
            <person name="Zhou Q."/>
            <person name="Bi G."/>
            <person name="Li C."/>
            <person name="Du R."/>
            <person name="Wang X."/>
            <person name="Sun T."/>
            <person name="Guo L."/>
            <person name="Liang H."/>
            <person name="Lu P."/>
            <person name="Wu Y."/>
            <person name="Zhang Z."/>
            <person name="Ro D.K."/>
            <person name="Shang Y."/>
            <person name="Huang S."/>
            <person name="Yan J."/>
        </authorList>
    </citation>
    <scope>NUCLEOTIDE SEQUENCE [LARGE SCALE GENOMIC DNA]</scope>
    <source>
        <strain evidence="1">Ta-2019</strain>
    </source>
</reference>
<accession>A0AA38GIL6</accession>
<gene>
    <name evidence="1" type="ORF">KI387_018591</name>
</gene>
<comment type="caution">
    <text evidence="1">The sequence shown here is derived from an EMBL/GenBank/DDBJ whole genome shotgun (WGS) entry which is preliminary data.</text>
</comment>
<feature type="non-terminal residue" evidence="1">
    <location>
        <position position="1"/>
    </location>
</feature>
<dbReference type="EMBL" id="JAHRHJ020000003">
    <property type="protein sequence ID" value="KAH9323952.1"/>
    <property type="molecule type" value="Genomic_DNA"/>
</dbReference>
<feature type="non-terminal residue" evidence="1">
    <location>
        <position position="104"/>
    </location>
</feature>
<evidence type="ECO:0000313" key="2">
    <source>
        <dbReference type="Proteomes" id="UP000824469"/>
    </source>
</evidence>
<proteinExistence type="predicted"/>
<evidence type="ECO:0000313" key="1">
    <source>
        <dbReference type="EMBL" id="KAH9323952.1"/>
    </source>
</evidence>
<protein>
    <submittedName>
        <fullName evidence="1">Uncharacterized protein</fullName>
    </submittedName>
</protein>
<keyword evidence="2" id="KW-1185">Reference proteome</keyword>
<dbReference type="AlphaFoldDB" id="A0AA38GIL6"/>
<name>A0AA38GIL6_TAXCH</name>